<accession>A0AAE4SB17</accession>
<name>A0AAE4SB17_9EURY</name>
<evidence type="ECO:0000313" key="1">
    <source>
        <dbReference type="EMBL" id="MDV0442534.1"/>
    </source>
</evidence>
<sequence length="273" mass="29792">MIKFTKKQILFCCVLCGIILLIFLLPTLFSFCFNLNSASIIYHINVDGLANISTGSLPVTILLPLPLMNNQSALPDSFYTRELDGWNSSVVSTEYGPLLSLTATTSQLKNIHASYGRSGMFVGEVPVTRLSGLKFSPETNDTATPYSLHMKSPATPSPSDTKVEKFPPGVVVATLDPSLPAYDSRPTYVGREDIGPTLVYIPEALSDETANISILIEYQTSSKYGYLFTQPNNMIGHYSTEIIEQIPGNVSGWIPVLPQSLPSIIRLDTFSAS</sequence>
<reference evidence="1" key="1">
    <citation type="submission" date="2023-06" db="EMBL/GenBank/DDBJ databases">
        <title>Genome sequence of Methancorpusculaceae sp. Ag1.</title>
        <authorList>
            <person name="Protasov E."/>
            <person name="Platt K."/>
            <person name="Poehlein A."/>
            <person name="Daniel R."/>
            <person name="Brune A."/>
        </authorList>
    </citation>
    <scope>NUCLEOTIDE SEQUENCE</scope>
    <source>
        <strain evidence="1">Ag1</strain>
    </source>
</reference>
<dbReference type="AlphaFoldDB" id="A0AAE4SB17"/>
<organism evidence="1 2">
    <name type="scientific">Methanorbis furvi</name>
    <dbReference type="NCBI Taxonomy" id="3028299"/>
    <lineage>
        <taxon>Archaea</taxon>
        <taxon>Methanobacteriati</taxon>
        <taxon>Methanobacteriota</taxon>
        <taxon>Stenosarchaea group</taxon>
        <taxon>Methanomicrobia</taxon>
        <taxon>Methanomicrobiales</taxon>
        <taxon>Methanocorpusculaceae</taxon>
        <taxon>Methanorbis</taxon>
    </lineage>
</organism>
<dbReference type="Proteomes" id="UP001273136">
    <property type="component" value="Unassembled WGS sequence"/>
</dbReference>
<proteinExistence type="predicted"/>
<comment type="caution">
    <text evidence="1">The sequence shown here is derived from an EMBL/GenBank/DDBJ whole genome shotgun (WGS) entry which is preliminary data.</text>
</comment>
<dbReference type="EMBL" id="JAWDKA010000011">
    <property type="protein sequence ID" value="MDV0442534.1"/>
    <property type="molecule type" value="Genomic_DNA"/>
</dbReference>
<evidence type="ECO:0000313" key="2">
    <source>
        <dbReference type="Proteomes" id="UP001273136"/>
    </source>
</evidence>
<gene>
    <name evidence="1" type="ORF">McpAg1_17810</name>
</gene>
<keyword evidence="2" id="KW-1185">Reference proteome</keyword>
<dbReference type="RefSeq" id="WP_338094958.1">
    <property type="nucleotide sequence ID" value="NZ_JAWDKA010000011.1"/>
</dbReference>
<protein>
    <submittedName>
        <fullName evidence="1">Uncharacterized protein</fullName>
    </submittedName>
</protein>